<dbReference type="InterPro" id="IPR014001">
    <property type="entry name" value="Helicase_ATP-bd"/>
</dbReference>
<dbReference type="AlphaFoldDB" id="A0AAE3EK54"/>
<dbReference type="SMART" id="SM00487">
    <property type="entry name" value="DEXDc"/>
    <property type="match status" value="1"/>
</dbReference>
<dbReference type="Pfam" id="PF26350">
    <property type="entry name" value="DUF8090"/>
    <property type="match status" value="1"/>
</dbReference>
<evidence type="ECO:0000259" key="1">
    <source>
        <dbReference type="PROSITE" id="PS51192"/>
    </source>
</evidence>
<dbReference type="Proteomes" id="UP001198163">
    <property type="component" value="Unassembled WGS sequence"/>
</dbReference>
<dbReference type="InterPro" id="IPR021835">
    <property type="entry name" value="DUF3427"/>
</dbReference>
<gene>
    <name evidence="3" type="ORF">K7J14_11615</name>
</gene>
<proteinExistence type="predicted"/>
<organism evidence="3 4">
    <name type="scientific">Teretinema zuelzerae</name>
    <dbReference type="NCBI Taxonomy" id="156"/>
    <lineage>
        <taxon>Bacteria</taxon>
        <taxon>Pseudomonadati</taxon>
        <taxon>Spirochaetota</taxon>
        <taxon>Spirochaetia</taxon>
        <taxon>Spirochaetales</taxon>
        <taxon>Treponemataceae</taxon>
        <taxon>Teretinema</taxon>
    </lineage>
</organism>
<dbReference type="PANTHER" id="PTHR47396">
    <property type="entry name" value="TYPE I RESTRICTION ENZYME ECOKI R PROTEIN"/>
    <property type="match status" value="1"/>
</dbReference>
<dbReference type="Gene3D" id="3.30.870.10">
    <property type="entry name" value="Endonuclease Chain A"/>
    <property type="match status" value="1"/>
</dbReference>
<sequence length="945" mass="108937">MTTAQGSPTAYEPRFIHNSGYQNFYAELQDSLLSCKSFQMSVAFVRYSGIQLLLETFEELEKRAIPGKILTSTYLNTTQPQALRALKRFSNLESKIYIPTRDRGFHSKGYIFEYAEKNKIIIGSANLTQCALKSNIEWNVRNYTTHEDSFACDVRNEFNLQWNDSRSKIVSDEFITEYSKYLARLGKKSMPENAFEYETTAIEPNQMQKEAINKLDRLRKNNESKALAIAATGSGKTYMAVFDALQVRPKKLLFIVHREDILIKAKESFDRIIDKTKFSTGFFTGTHKDDADYLFSTVQTLQLHYEKFGKNDFEYIIVDEAHHASSPSYAKILSHFSPRFMLGLTATPERSDNGDIYSIFDNNIAVEIRLRQALEYELVAPFHYFGITEFNEITYENVDIDDVAAVAKLLMISRRVEYVIEKMEFYGHDGDKRKALGFCATVEHAEFMAQEFNNRGFVSLCLSGGNSVTERTVAIQRLESADDQLQVIFTVDIFNEGIDVPSVNTILMLRPTDSSIIFTQQLGRGLRRLPDKEFVTVLDFIGNHRKSFLMAIALMGTKQFDKDTLKVAVKNSFADIPGSSHIQMDEIARDRILEQLENEKFFSMKYLKEEYRDFKRQIGDQIPMLVDYLKIDGAVDPITFINFSKTYLQFVQKVENSIEITALLANPDLMNVLRFYSNLLPCKRPYEFVISKYLLHHDTINPEEALLELKKYIAEPRIDTISHSFNYLSQNFFDSGEQKTFSGLLFEKRGTTLTTTARMRTVFESINERKWIEDILSYGLLRYEQEFSDADYGIPFFKLYQQYTMKETALLVNYQKAHSAFRGSGLITSGKEFLLFVNLHKNADVKESVNYKDLFLTSKVFQWESPNTTSQDSDRGKDLIDNYKRGTNLHLFVRKFEEVEGLTQPFTYLGKSVCQHAEGNKPIKMLLALEHEVPADLYFELVTKV</sequence>
<comment type="caution">
    <text evidence="3">The sequence shown here is derived from an EMBL/GenBank/DDBJ whole genome shotgun (WGS) entry which is preliminary data.</text>
</comment>
<feature type="domain" description="Helicase ATP-binding" evidence="1">
    <location>
        <begin position="217"/>
        <end position="366"/>
    </location>
</feature>
<dbReference type="GO" id="GO:0005524">
    <property type="term" value="F:ATP binding"/>
    <property type="evidence" value="ECO:0007669"/>
    <property type="project" value="InterPro"/>
</dbReference>
<dbReference type="PANTHER" id="PTHR47396:SF1">
    <property type="entry name" value="ATP-DEPENDENT HELICASE IRC3-RELATED"/>
    <property type="match status" value="1"/>
</dbReference>
<keyword evidence="4" id="KW-1185">Reference proteome</keyword>
<dbReference type="PROSITE" id="PS51192">
    <property type="entry name" value="HELICASE_ATP_BIND_1"/>
    <property type="match status" value="1"/>
</dbReference>
<evidence type="ECO:0000313" key="3">
    <source>
        <dbReference type="EMBL" id="MCD1655341.1"/>
    </source>
</evidence>
<dbReference type="GO" id="GO:0005829">
    <property type="term" value="C:cytosol"/>
    <property type="evidence" value="ECO:0007669"/>
    <property type="project" value="TreeGrafter"/>
</dbReference>
<accession>A0AAE3EK54</accession>
<dbReference type="CDD" id="cd18032">
    <property type="entry name" value="DEXHc_RE_I_III_res"/>
    <property type="match status" value="1"/>
</dbReference>
<dbReference type="SUPFAM" id="SSF56024">
    <property type="entry name" value="Phospholipase D/nuclease"/>
    <property type="match status" value="1"/>
</dbReference>
<protein>
    <submittedName>
        <fullName evidence="3">DUF3427 domain-containing protein</fullName>
    </submittedName>
</protein>
<dbReference type="Gene3D" id="3.40.50.300">
    <property type="entry name" value="P-loop containing nucleotide triphosphate hydrolases"/>
    <property type="match status" value="2"/>
</dbReference>
<dbReference type="InterPro" id="IPR025202">
    <property type="entry name" value="PLD-like_dom"/>
</dbReference>
<dbReference type="RefSeq" id="WP_230756359.1">
    <property type="nucleotide sequence ID" value="NZ_JAINWA010000003.1"/>
</dbReference>
<dbReference type="SMART" id="SM00490">
    <property type="entry name" value="HELICc"/>
    <property type="match status" value="1"/>
</dbReference>
<dbReference type="EMBL" id="JAINWA010000003">
    <property type="protein sequence ID" value="MCD1655341.1"/>
    <property type="molecule type" value="Genomic_DNA"/>
</dbReference>
<feature type="domain" description="Helicase C-terminal" evidence="2">
    <location>
        <begin position="411"/>
        <end position="573"/>
    </location>
</feature>
<dbReference type="InterPro" id="IPR058403">
    <property type="entry name" value="DUF8090"/>
</dbReference>
<dbReference type="Pfam" id="PF00271">
    <property type="entry name" value="Helicase_C"/>
    <property type="match status" value="1"/>
</dbReference>
<dbReference type="PROSITE" id="PS51194">
    <property type="entry name" value="HELICASE_CTER"/>
    <property type="match status" value="1"/>
</dbReference>
<dbReference type="InterPro" id="IPR006935">
    <property type="entry name" value="Helicase/UvrB_N"/>
</dbReference>
<dbReference type="GO" id="GO:0016787">
    <property type="term" value="F:hydrolase activity"/>
    <property type="evidence" value="ECO:0007669"/>
    <property type="project" value="InterPro"/>
</dbReference>
<dbReference type="CDD" id="cd18799">
    <property type="entry name" value="SF2_C_EcoAI-like"/>
    <property type="match status" value="1"/>
</dbReference>
<dbReference type="Pfam" id="PF13091">
    <property type="entry name" value="PLDc_2"/>
    <property type="match status" value="1"/>
</dbReference>
<dbReference type="SUPFAM" id="SSF52540">
    <property type="entry name" value="P-loop containing nucleoside triphosphate hydrolases"/>
    <property type="match status" value="1"/>
</dbReference>
<dbReference type="Pfam" id="PF11907">
    <property type="entry name" value="DUF3427"/>
    <property type="match status" value="1"/>
</dbReference>
<dbReference type="InterPro" id="IPR001650">
    <property type="entry name" value="Helicase_C-like"/>
</dbReference>
<evidence type="ECO:0000259" key="2">
    <source>
        <dbReference type="PROSITE" id="PS51194"/>
    </source>
</evidence>
<dbReference type="InterPro" id="IPR027417">
    <property type="entry name" value="P-loop_NTPase"/>
</dbReference>
<dbReference type="InterPro" id="IPR050742">
    <property type="entry name" value="Helicase_Restrict-Modif_Enz"/>
</dbReference>
<evidence type="ECO:0000313" key="4">
    <source>
        <dbReference type="Proteomes" id="UP001198163"/>
    </source>
</evidence>
<reference evidence="3" key="1">
    <citation type="submission" date="2021-08" db="EMBL/GenBank/DDBJ databases">
        <title>Comparative analyses of Brucepasteria parasyntrophica and Teretinema zuelzerae.</title>
        <authorList>
            <person name="Song Y."/>
            <person name="Brune A."/>
        </authorList>
    </citation>
    <scope>NUCLEOTIDE SEQUENCE</scope>
    <source>
        <strain evidence="3">DSM 1903</strain>
    </source>
</reference>
<dbReference type="GO" id="GO:0003677">
    <property type="term" value="F:DNA binding"/>
    <property type="evidence" value="ECO:0007669"/>
    <property type="project" value="InterPro"/>
</dbReference>
<name>A0AAE3EK54_9SPIR</name>
<dbReference type="Pfam" id="PF04851">
    <property type="entry name" value="ResIII"/>
    <property type="match status" value="1"/>
</dbReference>